<feature type="chain" id="PRO_5012579780" evidence="1">
    <location>
        <begin position="24"/>
        <end position="163"/>
    </location>
</feature>
<organism evidence="3 4">
    <name type="scientific">Acidovorax carolinensis</name>
    <dbReference type="NCBI Taxonomy" id="553814"/>
    <lineage>
        <taxon>Bacteria</taxon>
        <taxon>Pseudomonadati</taxon>
        <taxon>Pseudomonadota</taxon>
        <taxon>Betaproteobacteria</taxon>
        <taxon>Burkholderiales</taxon>
        <taxon>Comamonadaceae</taxon>
        <taxon>Acidovorax</taxon>
    </lineage>
</organism>
<dbReference type="EMBL" id="CP021361">
    <property type="protein sequence ID" value="ART52352.1"/>
    <property type="molecule type" value="Genomic_DNA"/>
</dbReference>
<dbReference type="Pfam" id="PF02469">
    <property type="entry name" value="Fasciclin"/>
    <property type="match status" value="1"/>
</dbReference>
<sequence>MFRRYALQSALALVAVTALGACATHTPAPQTLAETVAKTSSLQTFNALVAEAGMTETLKTAGPYTVFAPSDAAFKAVPAKTLDALKADKALLKSVISYHIVPSRLASADVKTGNVKTVQGATVALARAGAFVTVEDALVEQADIAATNGVIHVVDRVLMPPKK</sequence>
<dbReference type="InterPro" id="IPR050904">
    <property type="entry name" value="Adhesion/Biosynth-related"/>
</dbReference>
<evidence type="ECO:0000313" key="3">
    <source>
        <dbReference type="EMBL" id="ART52352.1"/>
    </source>
</evidence>
<dbReference type="Gene3D" id="2.30.180.10">
    <property type="entry name" value="FAS1 domain"/>
    <property type="match status" value="1"/>
</dbReference>
<dbReference type="FunFam" id="2.30.180.10:FF:000032">
    <property type="entry name" value="Fasciclin domain-containing protein, putative"/>
    <property type="match status" value="1"/>
</dbReference>
<dbReference type="SMART" id="SM00554">
    <property type="entry name" value="FAS1"/>
    <property type="match status" value="1"/>
</dbReference>
<dbReference type="GO" id="GO:0005615">
    <property type="term" value="C:extracellular space"/>
    <property type="evidence" value="ECO:0007669"/>
    <property type="project" value="TreeGrafter"/>
</dbReference>
<dbReference type="SUPFAM" id="SSF82153">
    <property type="entry name" value="FAS1 domain"/>
    <property type="match status" value="1"/>
</dbReference>
<dbReference type="Proteomes" id="UP000194432">
    <property type="component" value="Chromosome 1"/>
</dbReference>
<keyword evidence="1" id="KW-0732">Signal</keyword>
<dbReference type="AlphaFoldDB" id="A0A240U3F8"/>
<dbReference type="PROSITE" id="PS51257">
    <property type="entry name" value="PROKAR_LIPOPROTEIN"/>
    <property type="match status" value="1"/>
</dbReference>
<dbReference type="PANTHER" id="PTHR10900:SF77">
    <property type="entry name" value="FI19380P1"/>
    <property type="match status" value="1"/>
</dbReference>
<dbReference type="KEGG" id="acin:CBP34_12735"/>
<dbReference type="InterPro" id="IPR036378">
    <property type="entry name" value="FAS1_dom_sf"/>
</dbReference>
<feature type="domain" description="FAS1" evidence="2">
    <location>
        <begin position="29"/>
        <end position="158"/>
    </location>
</feature>
<evidence type="ECO:0000256" key="1">
    <source>
        <dbReference type="SAM" id="SignalP"/>
    </source>
</evidence>
<protein>
    <submittedName>
        <fullName evidence="3">Fasciclin</fullName>
    </submittedName>
</protein>
<proteinExistence type="predicted"/>
<reference evidence="3 4" key="1">
    <citation type="submission" date="2017-05" db="EMBL/GenBank/DDBJ databases">
        <title>Polyphasic characterization of four soil-derived phenanthrene-degrading Acidovorax strains and proposal of Acidovorax phenanthrenivorans sp. nov.</title>
        <authorList>
            <person name="Singleton D.R."/>
            <person name="Lee J."/>
            <person name="Dickey A.N."/>
            <person name="Stroud A."/>
            <person name="Scholl E.H."/>
            <person name="Wright F.A."/>
            <person name="Aitken M.D."/>
        </authorList>
    </citation>
    <scope>NUCLEOTIDE SEQUENCE [LARGE SCALE GENOMIC DNA]</scope>
    <source>
        <strain evidence="3">NA3</strain>
    </source>
</reference>
<dbReference type="RefSeq" id="WP_094098260.1">
    <property type="nucleotide sequence ID" value="NZ_CP021361.1"/>
</dbReference>
<accession>A0A240U3F8</accession>
<feature type="signal peptide" evidence="1">
    <location>
        <begin position="1"/>
        <end position="23"/>
    </location>
</feature>
<dbReference type="PROSITE" id="PS50213">
    <property type="entry name" value="FAS1"/>
    <property type="match status" value="1"/>
</dbReference>
<name>A0A240U3F8_9BURK</name>
<dbReference type="InterPro" id="IPR000782">
    <property type="entry name" value="FAS1_domain"/>
</dbReference>
<evidence type="ECO:0000313" key="4">
    <source>
        <dbReference type="Proteomes" id="UP000194432"/>
    </source>
</evidence>
<gene>
    <name evidence="3" type="ORF">CBP34_12735</name>
</gene>
<evidence type="ECO:0000259" key="2">
    <source>
        <dbReference type="PROSITE" id="PS50213"/>
    </source>
</evidence>
<dbReference type="PANTHER" id="PTHR10900">
    <property type="entry name" value="PERIOSTIN-RELATED"/>
    <property type="match status" value="1"/>
</dbReference>
<keyword evidence="4" id="KW-1185">Reference proteome</keyword>